<dbReference type="AlphaFoldDB" id="A0A7Y9QZ89"/>
<dbReference type="EC" id="1.13.11.-" evidence="7"/>
<comment type="similarity">
    <text evidence="2">Belongs to the DODA-type extradiol aromatic ring-opening dioxygenase family.</text>
</comment>
<reference evidence="7 8" key="1">
    <citation type="submission" date="2020-07" db="EMBL/GenBank/DDBJ databases">
        <title>Genomic Encyclopedia of Archaeal and Bacterial Type Strains, Phase II (KMG-II): from individual species to whole genera.</title>
        <authorList>
            <person name="Goeker M."/>
        </authorList>
    </citation>
    <scope>NUCLEOTIDE SEQUENCE [LARGE SCALE GENOMIC DNA]</scope>
    <source>
        <strain evidence="7 8">DSM 21226</strain>
    </source>
</reference>
<dbReference type="PIRSF" id="PIRSF006157">
    <property type="entry name" value="Doxgns_DODA"/>
    <property type="match status" value="1"/>
</dbReference>
<dbReference type="EMBL" id="JACCFH010000001">
    <property type="protein sequence ID" value="NYG33993.1"/>
    <property type="molecule type" value="Genomic_DNA"/>
</dbReference>
<dbReference type="GO" id="GO:0016702">
    <property type="term" value="F:oxidoreductase activity, acting on single donors with incorporation of molecular oxygen, incorporation of two atoms of oxygen"/>
    <property type="evidence" value="ECO:0007669"/>
    <property type="project" value="UniProtKB-ARBA"/>
</dbReference>
<evidence type="ECO:0000313" key="8">
    <source>
        <dbReference type="Proteomes" id="UP000518288"/>
    </source>
</evidence>
<accession>A0A7Y9QZ89</accession>
<dbReference type="InterPro" id="IPR004183">
    <property type="entry name" value="Xdiol_dOase_suB"/>
</dbReference>
<organism evidence="7 8">
    <name type="scientific">Sphaerotilus montanus</name>
    <dbReference type="NCBI Taxonomy" id="522889"/>
    <lineage>
        <taxon>Bacteria</taxon>
        <taxon>Pseudomonadati</taxon>
        <taxon>Pseudomonadota</taxon>
        <taxon>Betaproteobacteria</taxon>
        <taxon>Burkholderiales</taxon>
        <taxon>Sphaerotilaceae</taxon>
        <taxon>Sphaerotilus</taxon>
    </lineage>
</organism>
<evidence type="ECO:0000256" key="4">
    <source>
        <dbReference type="ARBA" id="ARBA00022833"/>
    </source>
</evidence>
<evidence type="ECO:0000256" key="3">
    <source>
        <dbReference type="ARBA" id="ARBA00022723"/>
    </source>
</evidence>
<gene>
    <name evidence="7" type="ORF">BDD16_002979</name>
</gene>
<dbReference type="PANTHER" id="PTHR30096">
    <property type="entry name" value="4,5-DOPA DIOXYGENASE EXTRADIOL-LIKE PROTEIN"/>
    <property type="match status" value="1"/>
</dbReference>
<dbReference type="InterPro" id="IPR014436">
    <property type="entry name" value="Extradiol_dOase_DODA"/>
</dbReference>
<dbReference type="RefSeq" id="WP_179634691.1">
    <property type="nucleotide sequence ID" value="NZ_JACCFH010000001.1"/>
</dbReference>
<dbReference type="GO" id="GO:0008198">
    <property type="term" value="F:ferrous iron binding"/>
    <property type="evidence" value="ECO:0007669"/>
    <property type="project" value="InterPro"/>
</dbReference>
<protein>
    <submittedName>
        <fullName evidence="7">4,5-DOPA dioxygenase extradiol</fullName>
        <ecNumber evidence="7">1.13.11.-</ecNumber>
    </submittedName>
</protein>
<evidence type="ECO:0000259" key="6">
    <source>
        <dbReference type="Pfam" id="PF02900"/>
    </source>
</evidence>
<evidence type="ECO:0000256" key="2">
    <source>
        <dbReference type="ARBA" id="ARBA00007581"/>
    </source>
</evidence>
<keyword evidence="5 7" id="KW-0560">Oxidoreductase</keyword>
<evidence type="ECO:0000313" key="7">
    <source>
        <dbReference type="EMBL" id="NYG33993.1"/>
    </source>
</evidence>
<keyword evidence="8" id="KW-1185">Reference proteome</keyword>
<evidence type="ECO:0000256" key="5">
    <source>
        <dbReference type="ARBA" id="ARBA00023002"/>
    </source>
</evidence>
<dbReference type="GO" id="GO:0008270">
    <property type="term" value="F:zinc ion binding"/>
    <property type="evidence" value="ECO:0007669"/>
    <property type="project" value="InterPro"/>
</dbReference>
<evidence type="ECO:0000256" key="1">
    <source>
        <dbReference type="ARBA" id="ARBA00001947"/>
    </source>
</evidence>
<name>A0A7Y9QZ89_9BURK</name>
<dbReference type="PANTHER" id="PTHR30096:SF0">
    <property type="entry name" value="4,5-DOPA DIOXYGENASE EXTRADIOL-LIKE PROTEIN"/>
    <property type="match status" value="1"/>
</dbReference>
<dbReference type="Gene3D" id="3.40.830.10">
    <property type="entry name" value="LigB-like"/>
    <property type="match status" value="1"/>
</dbReference>
<dbReference type="Pfam" id="PF02900">
    <property type="entry name" value="LigB"/>
    <property type="match status" value="1"/>
</dbReference>
<proteinExistence type="inferred from homology"/>
<dbReference type="Proteomes" id="UP000518288">
    <property type="component" value="Unassembled WGS sequence"/>
</dbReference>
<comment type="cofactor">
    <cofactor evidence="1">
        <name>Zn(2+)</name>
        <dbReference type="ChEBI" id="CHEBI:29105"/>
    </cofactor>
</comment>
<comment type="caution">
    <text evidence="7">The sequence shown here is derived from an EMBL/GenBank/DDBJ whole genome shotgun (WGS) entry which is preliminary data.</text>
</comment>
<keyword evidence="3" id="KW-0479">Metal-binding</keyword>
<dbReference type="SUPFAM" id="SSF53213">
    <property type="entry name" value="LigB-like"/>
    <property type="match status" value="1"/>
</dbReference>
<dbReference type="CDD" id="cd07363">
    <property type="entry name" value="45_DOPA_Dioxygenase"/>
    <property type="match status" value="1"/>
</dbReference>
<keyword evidence="4" id="KW-0862">Zinc</keyword>
<keyword evidence="7" id="KW-0223">Dioxygenase</keyword>
<sequence>MQTHSLPPLYLSHGSPMIAIETSPAAQFLDRLGPAIDCTFGRPRAAVVVSPHSSTRQPMALAGARHEAIHDFGGFPAELYAQRYDARGDTLLAHAVARQLGEAGIPTQAVDASGLDHGIWTVMKRAWPGAEVPVVPLTLVPTWTPAQLWAAGRALSALAEDGVLVIGSGAMTHNLRRFFGPRSVPEGQIEPDVAAFQDWVHARGTARDWPALLDYRQQAPGAALQHPTDEHWLPFYIAAGAGGEVSPAVAIHRSVDAGVLAMDSFAFGPHAGALAAALA</sequence>
<feature type="domain" description="Extradiol ring-cleavage dioxygenase class III enzyme subunit B" evidence="6">
    <location>
        <begin position="9"/>
        <end position="244"/>
    </location>
</feature>